<keyword evidence="7" id="KW-0442">Lipid degradation</keyword>
<dbReference type="InterPro" id="IPR036922">
    <property type="entry name" value="Rieske_2Fe-2S_sf"/>
</dbReference>
<keyword evidence="11" id="KW-0411">Iron-sulfur</keyword>
<evidence type="ECO:0000256" key="13">
    <source>
        <dbReference type="ARBA" id="ARBA00023221"/>
    </source>
</evidence>
<feature type="region of interest" description="Disordered" evidence="21">
    <location>
        <begin position="344"/>
        <end position="366"/>
    </location>
</feature>
<evidence type="ECO:0000256" key="15">
    <source>
        <dbReference type="ARBA" id="ARBA00025729"/>
    </source>
</evidence>
<comment type="similarity">
    <text evidence="15">Belongs to the cholesterol 7-desaturase family.</text>
</comment>
<dbReference type="Gene3D" id="2.102.10.10">
    <property type="entry name" value="Rieske [2Fe-2S] iron-sulphur domain"/>
    <property type="match status" value="1"/>
</dbReference>
<keyword evidence="5" id="KW-0001">2Fe-2S</keyword>
<name>A0A7H8ND48_9ACTN</name>
<dbReference type="CDD" id="cd03469">
    <property type="entry name" value="Rieske_RO_Alpha_N"/>
    <property type="match status" value="1"/>
</dbReference>
<evidence type="ECO:0000256" key="12">
    <source>
        <dbReference type="ARBA" id="ARBA00023136"/>
    </source>
</evidence>
<dbReference type="EC" id="1.14.19.21" evidence="16"/>
<comment type="catalytic activity">
    <reaction evidence="20">
        <text>cholesterol + NADPH + O2 + H(+) = 7-dehydrocholesterol + NADP(+) + 2 H2O</text>
        <dbReference type="Rhea" id="RHEA:45024"/>
        <dbReference type="ChEBI" id="CHEBI:15377"/>
        <dbReference type="ChEBI" id="CHEBI:15378"/>
        <dbReference type="ChEBI" id="CHEBI:15379"/>
        <dbReference type="ChEBI" id="CHEBI:16113"/>
        <dbReference type="ChEBI" id="CHEBI:17759"/>
        <dbReference type="ChEBI" id="CHEBI:57783"/>
        <dbReference type="ChEBI" id="CHEBI:58349"/>
        <dbReference type="EC" id="1.14.19.21"/>
    </reaction>
    <physiologicalReaction direction="left-to-right" evidence="20">
        <dbReference type="Rhea" id="RHEA:45025"/>
    </physiologicalReaction>
</comment>
<evidence type="ECO:0000256" key="21">
    <source>
        <dbReference type="SAM" id="MobiDB-lite"/>
    </source>
</evidence>
<evidence type="ECO:0000256" key="11">
    <source>
        <dbReference type="ARBA" id="ARBA00023014"/>
    </source>
</evidence>
<evidence type="ECO:0000256" key="3">
    <source>
        <dbReference type="ARBA" id="ARBA00004972"/>
    </source>
</evidence>
<evidence type="ECO:0000256" key="18">
    <source>
        <dbReference type="ARBA" id="ARBA00046982"/>
    </source>
</evidence>
<evidence type="ECO:0000256" key="14">
    <source>
        <dbReference type="ARBA" id="ARBA00025712"/>
    </source>
</evidence>
<protein>
    <recommendedName>
        <fullName evidence="16">cholesterol 7-desaturase</fullName>
        <ecNumber evidence="16">1.14.19.21</ecNumber>
    </recommendedName>
    <alternativeName>
        <fullName evidence="17">Rieske-type oxygenase</fullName>
    </alternativeName>
</protein>
<evidence type="ECO:0000256" key="5">
    <source>
        <dbReference type="ARBA" id="ARBA00022714"/>
    </source>
</evidence>
<keyword evidence="4" id="KW-0812">Transmembrane</keyword>
<dbReference type="InterPro" id="IPR050584">
    <property type="entry name" value="Cholesterol_7-desaturase"/>
</dbReference>
<evidence type="ECO:0000313" key="24">
    <source>
        <dbReference type="Proteomes" id="UP000509303"/>
    </source>
</evidence>
<evidence type="ECO:0000256" key="9">
    <source>
        <dbReference type="ARBA" id="ARBA00023002"/>
    </source>
</evidence>
<reference evidence="23 24" key="1">
    <citation type="submission" date="2020-06" db="EMBL/GenBank/DDBJ databases">
        <title>Genome mining for natural products.</title>
        <authorList>
            <person name="Zhang B."/>
            <person name="Shi J."/>
            <person name="Ge H."/>
        </authorList>
    </citation>
    <scope>NUCLEOTIDE SEQUENCE [LARGE SCALE GENOMIC DNA]</scope>
    <source>
        <strain evidence="23 24">NA00687</strain>
    </source>
</reference>
<evidence type="ECO:0000256" key="20">
    <source>
        <dbReference type="ARBA" id="ARBA00049548"/>
    </source>
</evidence>
<comment type="pathway">
    <text evidence="14">Steroid hormone biosynthesis; dafachronic acid biosynthesis.</text>
</comment>
<evidence type="ECO:0000256" key="8">
    <source>
        <dbReference type="ARBA" id="ARBA00022989"/>
    </source>
</evidence>
<comment type="catalytic activity">
    <reaction evidence="19">
        <text>cholesterol + NADH + O2 + H(+) = 7-dehydrocholesterol + NAD(+) + 2 H2O</text>
        <dbReference type="Rhea" id="RHEA:51644"/>
        <dbReference type="ChEBI" id="CHEBI:15377"/>
        <dbReference type="ChEBI" id="CHEBI:15378"/>
        <dbReference type="ChEBI" id="CHEBI:15379"/>
        <dbReference type="ChEBI" id="CHEBI:16113"/>
        <dbReference type="ChEBI" id="CHEBI:17759"/>
        <dbReference type="ChEBI" id="CHEBI:57540"/>
        <dbReference type="ChEBI" id="CHEBI:57945"/>
        <dbReference type="EC" id="1.14.19.21"/>
    </reaction>
    <physiologicalReaction direction="left-to-right" evidence="19">
        <dbReference type="Rhea" id="RHEA:51645"/>
    </physiologicalReaction>
</comment>
<dbReference type="PANTHER" id="PTHR21266:SF32">
    <property type="entry name" value="CHOLESTEROL 7-DESATURASE NVD"/>
    <property type="match status" value="1"/>
</dbReference>
<dbReference type="PANTHER" id="PTHR21266">
    <property type="entry name" value="IRON-SULFUR DOMAIN CONTAINING PROTEIN"/>
    <property type="match status" value="1"/>
</dbReference>
<dbReference type="Proteomes" id="UP000509303">
    <property type="component" value="Chromosome"/>
</dbReference>
<dbReference type="GO" id="GO:0016020">
    <property type="term" value="C:membrane"/>
    <property type="evidence" value="ECO:0007669"/>
    <property type="project" value="UniProtKB-SubCell"/>
</dbReference>
<dbReference type="InterPro" id="IPR045605">
    <property type="entry name" value="KshA-like_C"/>
</dbReference>
<dbReference type="GO" id="GO:0051537">
    <property type="term" value="F:2 iron, 2 sulfur cluster binding"/>
    <property type="evidence" value="ECO:0007669"/>
    <property type="project" value="UniProtKB-KW"/>
</dbReference>
<dbReference type="AlphaFoldDB" id="A0A7H8ND48"/>
<dbReference type="GO" id="GO:0170056">
    <property type="term" value="F:cholesterol 7-desaturase [NAD(P)H] activity"/>
    <property type="evidence" value="ECO:0007669"/>
    <property type="project" value="UniProtKB-EC"/>
</dbReference>
<organism evidence="23 24">
    <name type="scientific">Streptomyces buecherae</name>
    <dbReference type="NCBI Taxonomy" id="2763006"/>
    <lineage>
        <taxon>Bacteria</taxon>
        <taxon>Bacillati</taxon>
        <taxon>Actinomycetota</taxon>
        <taxon>Actinomycetes</taxon>
        <taxon>Kitasatosporales</taxon>
        <taxon>Streptomycetaceae</taxon>
        <taxon>Streptomyces</taxon>
    </lineage>
</organism>
<dbReference type="GO" id="GO:0046872">
    <property type="term" value="F:metal ion binding"/>
    <property type="evidence" value="ECO:0007669"/>
    <property type="project" value="UniProtKB-KW"/>
</dbReference>
<dbReference type="Gene3D" id="3.90.380.10">
    <property type="entry name" value="Naphthalene 1,2-dioxygenase Alpha Subunit, Chain A, domain 1"/>
    <property type="match status" value="1"/>
</dbReference>
<evidence type="ECO:0000313" key="23">
    <source>
        <dbReference type="EMBL" id="QKW52365.1"/>
    </source>
</evidence>
<accession>A0A7H8ND48</accession>
<dbReference type="Pfam" id="PF00355">
    <property type="entry name" value="Rieske"/>
    <property type="match status" value="1"/>
</dbReference>
<dbReference type="Pfam" id="PF19298">
    <property type="entry name" value="KshA_C"/>
    <property type="match status" value="1"/>
</dbReference>
<evidence type="ECO:0000256" key="7">
    <source>
        <dbReference type="ARBA" id="ARBA00022963"/>
    </source>
</evidence>
<evidence type="ECO:0000256" key="6">
    <source>
        <dbReference type="ARBA" id="ARBA00022723"/>
    </source>
</evidence>
<evidence type="ECO:0000256" key="19">
    <source>
        <dbReference type="ARBA" id="ARBA00047853"/>
    </source>
</evidence>
<keyword evidence="9" id="KW-0560">Oxidoreductase</keyword>
<dbReference type="InterPro" id="IPR017941">
    <property type="entry name" value="Rieske_2Fe-2S"/>
</dbReference>
<comment type="subunit">
    <text evidence="18">Homotrimer. The two-component system 3-ketosteroid-9-alpha-monooxygenase is composed of an oxygenase component KshA and a reductase component KshB.</text>
</comment>
<dbReference type="RefSeq" id="WP_176164069.1">
    <property type="nucleotide sequence ID" value="NZ_CP054929.1"/>
</dbReference>
<gene>
    <name evidence="23" type="ORF">HUT08_25705</name>
</gene>
<evidence type="ECO:0000256" key="2">
    <source>
        <dbReference type="ARBA" id="ARBA00004370"/>
    </source>
</evidence>
<evidence type="ECO:0000256" key="4">
    <source>
        <dbReference type="ARBA" id="ARBA00022692"/>
    </source>
</evidence>
<dbReference type="EMBL" id="CP054929">
    <property type="protein sequence ID" value="QKW52365.1"/>
    <property type="molecule type" value="Genomic_DNA"/>
</dbReference>
<evidence type="ECO:0000256" key="1">
    <source>
        <dbReference type="ARBA" id="ARBA00001962"/>
    </source>
</evidence>
<keyword evidence="24" id="KW-1185">Reference proteome</keyword>
<dbReference type="GO" id="GO:0016042">
    <property type="term" value="P:lipid catabolic process"/>
    <property type="evidence" value="ECO:0007669"/>
    <property type="project" value="UniProtKB-KW"/>
</dbReference>
<evidence type="ECO:0000256" key="10">
    <source>
        <dbReference type="ARBA" id="ARBA00023004"/>
    </source>
</evidence>
<keyword evidence="12" id="KW-0472">Membrane</keyword>
<keyword evidence="10" id="KW-0408">Iron</keyword>
<proteinExistence type="inferred from homology"/>
<comment type="subcellular location">
    <subcellularLocation>
        <location evidence="2">Membrane</location>
    </subcellularLocation>
</comment>
<keyword evidence="6" id="KW-0479">Metal-binding</keyword>
<evidence type="ECO:0000259" key="22">
    <source>
        <dbReference type="PROSITE" id="PS51296"/>
    </source>
</evidence>
<dbReference type="GO" id="GO:0005737">
    <property type="term" value="C:cytoplasm"/>
    <property type="evidence" value="ECO:0007669"/>
    <property type="project" value="TreeGrafter"/>
</dbReference>
<dbReference type="PROSITE" id="PS51296">
    <property type="entry name" value="RIESKE"/>
    <property type="match status" value="1"/>
</dbReference>
<keyword evidence="13" id="KW-0753">Steroid metabolism</keyword>
<keyword evidence="13" id="KW-0443">Lipid metabolism</keyword>
<evidence type="ECO:0000256" key="16">
    <source>
        <dbReference type="ARBA" id="ARBA00026095"/>
    </source>
</evidence>
<comment type="pathway">
    <text evidence="3">Hormone biosynthesis.</text>
</comment>
<comment type="cofactor">
    <cofactor evidence="1">
        <name>Fe cation</name>
        <dbReference type="ChEBI" id="CHEBI:24875"/>
    </cofactor>
</comment>
<keyword evidence="8" id="KW-1133">Transmembrane helix</keyword>
<sequence length="366" mass="40421">MRVRKTGWYDRGEAGLPPSMARLSPRGPYADGWFPLAASGELRRGRVLTRRLMDEDVVLYRSASGRVRATRAHCPHMGAHLGYGGTVCGEDIRCPFHHFQFGPDGTCVRTGYGTPPPAKARLATLDCREVEGLVFVWRHALGKPPQWELDVRSGAGFSRPYPTVRALVEYPQDVIENIVDYGHFVPIHGIRHEVVEEPWFDGHRMGTTYRFHPAKGADAARVSSVAPLVKVVVQGIGVGYTEIEVAQLGLRMRTRFAVTPVDAAHVDLRMTTSARCARLGPRGAAGLPAELAARALTWLFWFDTRKDFPIWEHRRYAQQPRLAKGDGPVVKFRRWSEQFYSAEGSADARAGSADAGDPPAAEGPTG</sequence>
<dbReference type="SUPFAM" id="SSF50022">
    <property type="entry name" value="ISP domain"/>
    <property type="match status" value="1"/>
</dbReference>
<dbReference type="GO" id="GO:0004497">
    <property type="term" value="F:monooxygenase activity"/>
    <property type="evidence" value="ECO:0007669"/>
    <property type="project" value="UniProtKB-ARBA"/>
</dbReference>
<evidence type="ECO:0000256" key="17">
    <source>
        <dbReference type="ARBA" id="ARBA00030944"/>
    </source>
</evidence>
<feature type="domain" description="Rieske" evidence="22">
    <location>
        <begin position="33"/>
        <end position="136"/>
    </location>
</feature>
<dbReference type="GO" id="GO:0008203">
    <property type="term" value="P:cholesterol metabolic process"/>
    <property type="evidence" value="ECO:0007669"/>
    <property type="project" value="InterPro"/>
</dbReference>